<dbReference type="EMBL" id="CP146022">
    <property type="protein sequence ID" value="WWQ62649.1"/>
    <property type="molecule type" value="Genomic_DNA"/>
</dbReference>
<dbReference type="Proteomes" id="UP001432251">
    <property type="component" value="Chromosome"/>
</dbReference>
<keyword evidence="2" id="KW-1185">Reference proteome</keyword>
<organism evidence="1 2">
    <name type="scientific">Streptomyces citrinus</name>
    <dbReference type="NCBI Taxonomy" id="3118173"/>
    <lineage>
        <taxon>Bacteria</taxon>
        <taxon>Bacillati</taxon>
        <taxon>Actinomycetota</taxon>
        <taxon>Actinomycetes</taxon>
        <taxon>Kitasatosporales</taxon>
        <taxon>Streptomycetaceae</taxon>
        <taxon>Streptomyces</taxon>
    </lineage>
</organism>
<accession>A0ACD5A635</accession>
<protein>
    <submittedName>
        <fullName evidence="1">Anti-sigma factor</fullName>
    </submittedName>
</protein>
<name>A0ACD5A635_9ACTN</name>
<gene>
    <name evidence="1" type="ORF">V2W30_04255</name>
</gene>
<sequence>MTAPTDLHTLTGAYTLDALEEDERVAFEQHLAKCEDCAQEVRELTATAGRLALAATMPPPPRLKDQVMEQIAGVRQERPHSAVTGLSRTARRGHAMRWALAACVAAAAALGGTTLWQHQQADNARQQAQTAQEQADQITAVLAAPDAKVTSTVVKGGARGSVVVSHDSDKAVFIASGMAKPPEGKVYQLWFVDGDQMRPAGLMNPSRTNQSVLMTGAVNKASGVGVTLEPDGGSKQPTNQPVALLMLPG</sequence>
<evidence type="ECO:0000313" key="1">
    <source>
        <dbReference type="EMBL" id="WWQ62649.1"/>
    </source>
</evidence>
<reference evidence="1" key="1">
    <citation type="journal article" date="2025" name="Int. J. Syst. Evol. Microbiol.">
        <title>Streptomyces citrinus sp. nov., with yellow diffusible pigment.</title>
        <authorList>
            <person name="He Y."/>
            <person name="Yang E."/>
            <person name="Xu J."/>
            <person name="Sun Y."/>
            <person name="Sun L."/>
        </authorList>
    </citation>
    <scope>NUCLEOTIDE SEQUENCE</scope>
    <source>
        <strain evidence="1">Q6</strain>
    </source>
</reference>
<evidence type="ECO:0000313" key="2">
    <source>
        <dbReference type="Proteomes" id="UP001432251"/>
    </source>
</evidence>
<proteinExistence type="predicted"/>